<evidence type="ECO:0000256" key="1">
    <source>
        <dbReference type="SAM" id="Phobius"/>
    </source>
</evidence>
<protein>
    <submittedName>
        <fullName evidence="2">Uncharacterized protein</fullName>
    </submittedName>
</protein>
<dbReference type="Proteomes" id="UP000800097">
    <property type="component" value="Unassembled WGS sequence"/>
</dbReference>
<keyword evidence="1" id="KW-0812">Transmembrane</keyword>
<feature type="transmembrane region" description="Helical" evidence="1">
    <location>
        <begin position="62"/>
        <end position="82"/>
    </location>
</feature>
<keyword evidence="1" id="KW-1133">Transmembrane helix</keyword>
<organism evidence="2 3">
    <name type="scientific">Westerdykella ornata</name>
    <dbReference type="NCBI Taxonomy" id="318751"/>
    <lineage>
        <taxon>Eukaryota</taxon>
        <taxon>Fungi</taxon>
        <taxon>Dikarya</taxon>
        <taxon>Ascomycota</taxon>
        <taxon>Pezizomycotina</taxon>
        <taxon>Dothideomycetes</taxon>
        <taxon>Pleosporomycetidae</taxon>
        <taxon>Pleosporales</taxon>
        <taxon>Sporormiaceae</taxon>
        <taxon>Westerdykella</taxon>
    </lineage>
</organism>
<dbReference type="GeneID" id="54555119"/>
<keyword evidence="3" id="KW-1185">Reference proteome</keyword>
<sequence>MADEWHQLHRVVMMNADTVMGWPSFLLGAWYMFSSSSFNDSWLTGQCVCEGVMQCSVDTNKISVIFSNIGVQILILSLLLCVNLKLSYKYYKNALPSAEQNASSCFHV</sequence>
<dbReference type="EMBL" id="ML986494">
    <property type="protein sequence ID" value="KAF2276074.1"/>
    <property type="molecule type" value="Genomic_DNA"/>
</dbReference>
<dbReference type="RefSeq" id="XP_033653613.1">
    <property type="nucleotide sequence ID" value="XM_033801944.1"/>
</dbReference>
<dbReference type="AlphaFoldDB" id="A0A6A6JIM4"/>
<proteinExistence type="predicted"/>
<name>A0A6A6JIM4_WESOR</name>
<accession>A0A6A6JIM4</accession>
<gene>
    <name evidence="2" type="ORF">EI97DRAFT_47670</name>
</gene>
<feature type="transmembrane region" description="Helical" evidence="1">
    <location>
        <begin position="12"/>
        <end position="33"/>
    </location>
</feature>
<reference evidence="2" key="1">
    <citation type="journal article" date="2020" name="Stud. Mycol.">
        <title>101 Dothideomycetes genomes: a test case for predicting lifestyles and emergence of pathogens.</title>
        <authorList>
            <person name="Haridas S."/>
            <person name="Albert R."/>
            <person name="Binder M."/>
            <person name="Bloem J."/>
            <person name="Labutti K."/>
            <person name="Salamov A."/>
            <person name="Andreopoulos B."/>
            <person name="Baker S."/>
            <person name="Barry K."/>
            <person name="Bills G."/>
            <person name="Bluhm B."/>
            <person name="Cannon C."/>
            <person name="Castanera R."/>
            <person name="Culley D."/>
            <person name="Daum C."/>
            <person name="Ezra D."/>
            <person name="Gonzalez J."/>
            <person name="Henrissat B."/>
            <person name="Kuo A."/>
            <person name="Liang C."/>
            <person name="Lipzen A."/>
            <person name="Lutzoni F."/>
            <person name="Magnuson J."/>
            <person name="Mondo S."/>
            <person name="Nolan M."/>
            <person name="Ohm R."/>
            <person name="Pangilinan J."/>
            <person name="Park H.-J."/>
            <person name="Ramirez L."/>
            <person name="Alfaro M."/>
            <person name="Sun H."/>
            <person name="Tritt A."/>
            <person name="Yoshinaga Y."/>
            <person name="Zwiers L.-H."/>
            <person name="Turgeon B."/>
            <person name="Goodwin S."/>
            <person name="Spatafora J."/>
            <person name="Crous P."/>
            <person name="Grigoriev I."/>
        </authorList>
    </citation>
    <scope>NUCLEOTIDE SEQUENCE</scope>
    <source>
        <strain evidence="2">CBS 379.55</strain>
    </source>
</reference>
<keyword evidence="1" id="KW-0472">Membrane</keyword>
<evidence type="ECO:0000313" key="2">
    <source>
        <dbReference type="EMBL" id="KAF2276074.1"/>
    </source>
</evidence>
<evidence type="ECO:0000313" key="3">
    <source>
        <dbReference type="Proteomes" id="UP000800097"/>
    </source>
</evidence>